<dbReference type="PANTHER" id="PTHR30616:SF2">
    <property type="entry name" value="PURINE NUCLEOSIDE PHOSPHORYLASE LACC1"/>
    <property type="match status" value="1"/>
</dbReference>
<dbReference type="Pfam" id="PF02578">
    <property type="entry name" value="Cu-oxidase_4"/>
    <property type="match status" value="1"/>
</dbReference>
<evidence type="ECO:0000256" key="10">
    <source>
        <dbReference type="ARBA" id="ARBA00047989"/>
    </source>
</evidence>
<keyword evidence="7" id="KW-0479">Metal-binding</keyword>
<dbReference type="EMBL" id="MJBI02000001">
    <property type="protein sequence ID" value="RAI82976.1"/>
    <property type="molecule type" value="Genomic_DNA"/>
</dbReference>
<gene>
    <name evidence="14" type="primary">pgeF</name>
    <name evidence="14" type="ORF">BFS35_004615</name>
</gene>
<proteinExistence type="inferred from homology"/>
<evidence type="ECO:0000256" key="8">
    <source>
        <dbReference type="ARBA" id="ARBA00022801"/>
    </source>
</evidence>
<comment type="catalytic activity">
    <reaction evidence="11">
        <text>adenosine + phosphate = alpha-D-ribose 1-phosphate + adenine</text>
        <dbReference type="Rhea" id="RHEA:27642"/>
        <dbReference type="ChEBI" id="CHEBI:16335"/>
        <dbReference type="ChEBI" id="CHEBI:16708"/>
        <dbReference type="ChEBI" id="CHEBI:43474"/>
        <dbReference type="ChEBI" id="CHEBI:57720"/>
        <dbReference type="EC" id="2.4.2.1"/>
    </reaction>
    <physiologicalReaction direction="left-to-right" evidence="11">
        <dbReference type="Rhea" id="RHEA:27643"/>
    </physiologicalReaction>
</comment>
<evidence type="ECO:0000256" key="3">
    <source>
        <dbReference type="ARBA" id="ARBA00001973"/>
    </source>
</evidence>
<reference evidence="14 15" key="1">
    <citation type="journal article" date="2018" name="Front. Microbiol.">
        <title>Description and Comparative Genomics of Macrococcus caseolyticus subsp. hominis subsp. nov., Macrococcus goetzii sp. nov., Macrococcus epidermidis sp. nov., and Macrococcus bohemicus sp. nov., Novel Macrococci From Human Clinical Material With Virulence Potential and Suspected Uptake of Foreign DNA by Natural Transformation.</title>
        <authorList>
            <person name="Maslanova I."/>
            <person name="Wertheimer Z."/>
            <person name="Sedlacek I."/>
            <person name="Svec P."/>
            <person name="Indrakova A."/>
            <person name="Kovarovic V."/>
            <person name="Schumann P."/>
            <person name="Sproer C."/>
            <person name="Kralova S."/>
            <person name="Sedo O."/>
            <person name="Kristofova L."/>
            <person name="Vrbovska V."/>
            <person name="Fuzik T."/>
            <person name="Petras P."/>
            <person name="Zdrahal Z."/>
            <person name="Ruzickova V."/>
            <person name="Doskar J."/>
            <person name="Pantucek R."/>
        </authorList>
    </citation>
    <scope>NUCLEOTIDE SEQUENCE [LARGE SCALE GENOMIC DNA]</scope>
    <source>
        <strain evidence="14 15">CCM 4927</strain>
    </source>
</reference>
<keyword evidence="15" id="KW-1185">Reference proteome</keyword>
<name>A0A364JPT3_9STAP</name>
<dbReference type="PANTHER" id="PTHR30616">
    <property type="entry name" value="UNCHARACTERIZED PROTEIN YFIH"/>
    <property type="match status" value="1"/>
</dbReference>
<dbReference type="InterPro" id="IPR003730">
    <property type="entry name" value="Cu_polyphenol_OxRdtase"/>
</dbReference>
<comment type="function">
    <text evidence="4">Purine nucleoside enzyme that catalyzes the phosphorolysis of adenosine and inosine nucleosides, yielding D-ribose 1-phosphate and the respective free bases, adenine and hypoxanthine. Also catalyzes the phosphorolysis of S-methyl-5'-thioadenosine into adenine and S-methyl-5-thio-alpha-D-ribose 1-phosphate. Also has adenosine deaminase activity.</text>
</comment>
<dbReference type="GO" id="GO:0017061">
    <property type="term" value="F:S-methyl-5-thioadenosine phosphorylase activity"/>
    <property type="evidence" value="ECO:0007669"/>
    <property type="project" value="UniProtKB-EC"/>
</dbReference>
<evidence type="ECO:0000256" key="2">
    <source>
        <dbReference type="ARBA" id="ARBA00001947"/>
    </source>
</evidence>
<sequence>MPFWRHIMEPFQIMKHTYNVSNDYNKVIGITSRHGGISDYPEDSLNMALYIDDAPFNVHHNQALVANEIGFKTSDWVFPIQKHGNNIQEVFLEDKGTNVFELTPKWLDVDGLYTNEKGILLTMCFADCVPVYLYSVKDDFIALGHAGWRGTVGLIVDRLIKAYTGNIDDLKCIIGPSVTAPCYEVNDDIKRQFTELNLELEDCFQINKNNMFDINLQEINARIAMNAGIKQENITITTRCTSTENKEFFSYRLEKGKTGRMLAYIGTRD</sequence>
<evidence type="ECO:0000313" key="15">
    <source>
        <dbReference type="Proteomes" id="UP000229523"/>
    </source>
</evidence>
<evidence type="ECO:0000256" key="5">
    <source>
        <dbReference type="ARBA" id="ARBA00007353"/>
    </source>
</evidence>
<comment type="caution">
    <text evidence="14">The sequence shown here is derived from an EMBL/GenBank/DDBJ whole genome shotgun (WGS) entry which is preliminary data.</text>
</comment>
<protein>
    <recommendedName>
        <fullName evidence="13">Purine nucleoside phosphorylase</fullName>
    </recommendedName>
</protein>
<keyword evidence="6" id="KW-0808">Transferase</keyword>
<evidence type="ECO:0000256" key="9">
    <source>
        <dbReference type="ARBA" id="ARBA00022833"/>
    </source>
</evidence>
<dbReference type="SUPFAM" id="SSF64438">
    <property type="entry name" value="CNF1/YfiH-like putative cysteine hydrolases"/>
    <property type="match status" value="1"/>
</dbReference>
<dbReference type="AlphaFoldDB" id="A0A364JPT3"/>
<evidence type="ECO:0000256" key="1">
    <source>
        <dbReference type="ARBA" id="ARBA00000553"/>
    </source>
</evidence>
<dbReference type="GO" id="GO:0016787">
    <property type="term" value="F:hydrolase activity"/>
    <property type="evidence" value="ECO:0007669"/>
    <property type="project" value="UniProtKB-KW"/>
</dbReference>
<accession>A0A364JPT3</accession>
<evidence type="ECO:0000313" key="14">
    <source>
        <dbReference type="EMBL" id="RAI82976.1"/>
    </source>
</evidence>
<dbReference type="InterPro" id="IPR011324">
    <property type="entry name" value="Cytotoxic_necrot_fac-like_cat"/>
</dbReference>
<evidence type="ECO:0000256" key="6">
    <source>
        <dbReference type="ARBA" id="ARBA00022679"/>
    </source>
</evidence>
<keyword evidence="9" id="KW-0862">Zinc</keyword>
<keyword evidence="8" id="KW-0378">Hydrolase</keyword>
<comment type="similarity">
    <text evidence="5 13">Belongs to the purine nucleoside phosphorylase YfiH/LACC1 family.</text>
</comment>
<dbReference type="CDD" id="cd16833">
    <property type="entry name" value="YfiH"/>
    <property type="match status" value="1"/>
</dbReference>
<dbReference type="NCBIfam" id="TIGR00726">
    <property type="entry name" value="peptidoglycan editing factor PgeF"/>
    <property type="match status" value="1"/>
</dbReference>
<dbReference type="GO" id="GO:0005507">
    <property type="term" value="F:copper ion binding"/>
    <property type="evidence" value="ECO:0007669"/>
    <property type="project" value="TreeGrafter"/>
</dbReference>
<dbReference type="Proteomes" id="UP000229523">
    <property type="component" value="Unassembled WGS sequence"/>
</dbReference>
<evidence type="ECO:0000256" key="4">
    <source>
        <dbReference type="ARBA" id="ARBA00003215"/>
    </source>
</evidence>
<evidence type="ECO:0000256" key="13">
    <source>
        <dbReference type="RuleBase" id="RU361274"/>
    </source>
</evidence>
<evidence type="ECO:0000256" key="7">
    <source>
        <dbReference type="ARBA" id="ARBA00022723"/>
    </source>
</evidence>
<comment type="catalytic activity">
    <reaction evidence="1">
        <text>inosine + phosphate = alpha-D-ribose 1-phosphate + hypoxanthine</text>
        <dbReference type="Rhea" id="RHEA:27646"/>
        <dbReference type="ChEBI" id="CHEBI:17368"/>
        <dbReference type="ChEBI" id="CHEBI:17596"/>
        <dbReference type="ChEBI" id="CHEBI:43474"/>
        <dbReference type="ChEBI" id="CHEBI:57720"/>
        <dbReference type="EC" id="2.4.2.1"/>
    </reaction>
    <physiologicalReaction direction="left-to-right" evidence="1">
        <dbReference type="Rhea" id="RHEA:27647"/>
    </physiologicalReaction>
</comment>
<evidence type="ECO:0000256" key="12">
    <source>
        <dbReference type="ARBA" id="ARBA00049893"/>
    </source>
</evidence>
<evidence type="ECO:0000256" key="11">
    <source>
        <dbReference type="ARBA" id="ARBA00048968"/>
    </source>
</evidence>
<comment type="cofactor">
    <cofactor evidence="3">
        <name>Cu(2+)</name>
        <dbReference type="ChEBI" id="CHEBI:29036"/>
    </cofactor>
</comment>
<organism evidence="14 15">
    <name type="scientific">Macrococcoides goetzii</name>
    <dbReference type="NCBI Taxonomy" id="1891097"/>
    <lineage>
        <taxon>Bacteria</taxon>
        <taxon>Bacillati</taxon>
        <taxon>Bacillota</taxon>
        <taxon>Bacilli</taxon>
        <taxon>Bacillales</taxon>
        <taxon>Staphylococcaceae</taxon>
        <taxon>Macrococcoides</taxon>
    </lineage>
</organism>
<dbReference type="Gene3D" id="3.60.140.10">
    <property type="entry name" value="CNF1/YfiH-like putative cysteine hydrolases"/>
    <property type="match status" value="1"/>
</dbReference>
<comment type="catalytic activity">
    <reaction evidence="10">
        <text>adenosine + H2O + H(+) = inosine + NH4(+)</text>
        <dbReference type="Rhea" id="RHEA:24408"/>
        <dbReference type="ChEBI" id="CHEBI:15377"/>
        <dbReference type="ChEBI" id="CHEBI:15378"/>
        <dbReference type="ChEBI" id="CHEBI:16335"/>
        <dbReference type="ChEBI" id="CHEBI:17596"/>
        <dbReference type="ChEBI" id="CHEBI:28938"/>
        <dbReference type="EC" id="3.5.4.4"/>
    </reaction>
    <physiologicalReaction direction="left-to-right" evidence="10">
        <dbReference type="Rhea" id="RHEA:24409"/>
    </physiologicalReaction>
</comment>
<dbReference type="InterPro" id="IPR038371">
    <property type="entry name" value="Cu_polyphenol_OxRdtase_sf"/>
</dbReference>
<comment type="cofactor">
    <cofactor evidence="2">
        <name>Zn(2+)</name>
        <dbReference type="ChEBI" id="CHEBI:29105"/>
    </cofactor>
</comment>
<comment type="catalytic activity">
    <reaction evidence="12">
        <text>S-methyl-5'-thioadenosine + phosphate = 5-(methylsulfanyl)-alpha-D-ribose 1-phosphate + adenine</text>
        <dbReference type="Rhea" id="RHEA:11852"/>
        <dbReference type="ChEBI" id="CHEBI:16708"/>
        <dbReference type="ChEBI" id="CHEBI:17509"/>
        <dbReference type="ChEBI" id="CHEBI:43474"/>
        <dbReference type="ChEBI" id="CHEBI:58533"/>
        <dbReference type="EC" id="2.4.2.28"/>
    </reaction>
    <physiologicalReaction direction="left-to-right" evidence="12">
        <dbReference type="Rhea" id="RHEA:11853"/>
    </physiologicalReaction>
</comment>